<dbReference type="InterPro" id="IPR038242">
    <property type="entry name" value="Cmr2_N"/>
</dbReference>
<dbReference type="InterPro" id="IPR024615">
    <property type="entry name" value="CRISPR-assoc_Cmr2_N"/>
</dbReference>
<dbReference type="Pfam" id="PF22335">
    <property type="entry name" value="Cas10-Cmr2_palm2"/>
    <property type="match status" value="1"/>
</dbReference>
<keyword evidence="1" id="KW-0547">Nucleotide-binding</keyword>
<dbReference type="Gene3D" id="3.30.70.270">
    <property type="match status" value="1"/>
</dbReference>
<dbReference type="InterPro" id="IPR054767">
    <property type="entry name" value="Cas10-Cmr2_palm2"/>
</dbReference>
<dbReference type="EMBL" id="JAAHFQ010000513">
    <property type="protein sequence ID" value="NER30249.1"/>
    <property type="molecule type" value="Genomic_DNA"/>
</dbReference>
<dbReference type="Pfam" id="PF12469">
    <property type="entry name" value="Cmr2_N"/>
    <property type="match status" value="1"/>
</dbReference>
<dbReference type="Gene3D" id="3.30.70.2220">
    <property type="entry name" value="CRISPR-Cas system, Cmr2 subunit, D1 domain, cysteine cluster"/>
    <property type="match status" value="1"/>
</dbReference>
<proteinExistence type="predicted"/>
<organism evidence="6">
    <name type="scientific">Symploca sp. SIO1C4</name>
    <dbReference type="NCBI Taxonomy" id="2607765"/>
    <lineage>
        <taxon>Bacteria</taxon>
        <taxon>Bacillati</taxon>
        <taxon>Cyanobacteriota</taxon>
        <taxon>Cyanophyceae</taxon>
        <taxon>Coleofasciculales</taxon>
        <taxon>Coleofasciculaceae</taxon>
        <taxon>Symploca</taxon>
    </lineage>
</organism>
<comment type="caution">
    <text evidence="6">The sequence shown here is derived from an EMBL/GenBank/DDBJ whole genome shotgun (WGS) entry which is preliminary data.</text>
</comment>
<sequence>MNLEQRKLYALIHEQHQNQQNNHIFKELYCCRENLEQLRNWWEQLEEQVLINKSTSDDQVEEGRGQEAGGRRALEALPKAIASSSDRVNLVETSNISNTFCQVKHPISGQSQQIESFHQQETPDITQIAQETDAKKVFWWFWRFYPEIRAKQDSHALLIPAHKILPDCPLHSYKSTVSALVGALYPETWQPGESHQHPYLLLFTFSPVQEFIKASRKFLDFWAGSYLLHYLSVKLCWHIAQLYGPDAVITPSLWSQEIIDALMVKEFDQTADNSTVFRDSFQKYALDKLDPVSRFHHKKSTSLSTAGFPNIITAIVPGQKAAEELGKKLTDKLTEEWREIADKVREDIKQKVISWLGEAKHQQQRNKILQEFPDTDYQACLRDLEKWQQPGCWEWNKLWEAQIKNTWEPYWSAVPLGHPEEKLVIDDKDNQGYFNNEWKQAQEAVASSHSEQRIPTPAEEKTYQTLNVGTWWGSLQSRLGKSIQAVKNTRRWQIPVAPGERSTLSGQYSAVHPNLHYEKFREGAGVPAGSMGLFWRLIAEVYPGLFNGSEKLNALELTKRMAWQYGGVAQSLGIELTNLAEAENGQSSEVSSESEEAEDDYQTEETDKIDYEKFIRFPNLSSIAAARFAHNHPQIMRQYWRNLRTLIHQDLPDCESKFCSRTRARPFQVPQTDNRINPKNRKGQNFNGVMFSSKWLADDMGLNQSQDASGRQTTQINELRKLVETAHKQTGFGDGSPADWWVIVLADGDGMGKYVSGAKLENYQKYIIESAVEKSRINDKEWQEFLKTKKRMGPATHVGLNRALLDFSNRLVPYLTEKRFCGKVVYSGGDDVMAVLPLEDLPEYLRSLRAAWCGPKDPQQEFNSNGGYWNPIKQLEGLPNRPHFTMGKGATMSMGIVIAHKSVPLPTVLENLWSAEKERAKKLPGTKKNANPSIGAKDGLCFRVIYGGGNILEALMKGHLLESWWNFIQQYQEIDLSPLLYRLAEELPKHACVTESDRLLSKAAQVILNRREQNLSEQVQKALLEWLNQWEYWAFHARQTAEENALGTQEKDLAMLLKFSAFWVDKMVQRQKWVEEKK</sequence>
<evidence type="ECO:0000256" key="2">
    <source>
        <dbReference type="ARBA" id="ARBA00023118"/>
    </source>
</evidence>
<evidence type="ECO:0000313" key="6">
    <source>
        <dbReference type="EMBL" id="NER30249.1"/>
    </source>
</evidence>
<evidence type="ECO:0000259" key="4">
    <source>
        <dbReference type="Pfam" id="PF12469"/>
    </source>
</evidence>
<feature type="region of interest" description="Disordered" evidence="3">
    <location>
        <begin position="583"/>
        <end position="603"/>
    </location>
</feature>
<feature type="compositionally biased region" description="Acidic residues" evidence="3">
    <location>
        <begin position="592"/>
        <end position="603"/>
    </location>
</feature>
<evidence type="ECO:0000259" key="5">
    <source>
        <dbReference type="Pfam" id="PF22335"/>
    </source>
</evidence>
<dbReference type="GO" id="GO:0051607">
    <property type="term" value="P:defense response to virus"/>
    <property type="evidence" value="ECO:0007669"/>
    <property type="project" value="UniProtKB-KW"/>
</dbReference>
<reference evidence="6" key="1">
    <citation type="submission" date="2019-11" db="EMBL/GenBank/DDBJ databases">
        <title>Genomic insights into an expanded diversity of filamentous marine cyanobacteria reveals the extraordinary biosynthetic potential of Moorea and Okeania.</title>
        <authorList>
            <person name="Ferreira Leao T."/>
            <person name="Wang M."/>
            <person name="Moss N."/>
            <person name="Da Silva R."/>
            <person name="Sanders J."/>
            <person name="Nurk S."/>
            <person name="Gurevich A."/>
            <person name="Humphrey G."/>
            <person name="Reher R."/>
            <person name="Zhu Q."/>
            <person name="Belda-Ferre P."/>
            <person name="Glukhov E."/>
            <person name="Rex R."/>
            <person name="Dorrestein P.C."/>
            <person name="Knight R."/>
            <person name="Pevzner P."/>
            <person name="Gerwick W.H."/>
            <person name="Gerwick L."/>
        </authorList>
    </citation>
    <scope>NUCLEOTIDE SEQUENCE</scope>
    <source>
        <strain evidence="6">SIO1C4</strain>
    </source>
</reference>
<gene>
    <name evidence="6" type="primary">cas10</name>
    <name evidence="6" type="ORF">F6J89_22150</name>
</gene>
<evidence type="ECO:0000256" key="1">
    <source>
        <dbReference type="ARBA" id="ARBA00022741"/>
    </source>
</evidence>
<dbReference type="GO" id="GO:0000166">
    <property type="term" value="F:nucleotide binding"/>
    <property type="evidence" value="ECO:0007669"/>
    <property type="project" value="UniProtKB-KW"/>
</dbReference>
<protein>
    <submittedName>
        <fullName evidence="6">Type III-B CRISPR-associated protein Cas10/Cmr2</fullName>
    </submittedName>
</protein>
<keyword evidence="2" id="KW-0051">Antiviral defense</keyword>
<dbReference type="InterPro" id="IPR013407">
    <property type="entry name" value="CRISPR-assoc_prot_Cmr2"/>
</dbReference>
<accession>A0A6B3NAW6</accession>
<name>A0A6B3NAW6_9CYAN</name>
<dbReference type="NCBIfam" id="TIGR02577">
    <property type="entry name" value="cas_TM1794_Cmr2"/>
    <property type="match status" value="1"/>
</dbReference>
<feature type="domain" description="CRISPR-associated protein Cmr2 N-terminal" evidence="4">
    <location>
        <begin position="200"/>
        <end position="341"/>
    </location>
</feature>
<evidence type="ECO:0000256" key="3">
    <source>
        <dbReference type="SAM" id="MobiDB-lite"/>
    </source>
</evidence>
<dbReference type="InterPro" id="IPR043128">
    <property type="entry name" value="Rev_trsase/Diguanyl_cyclase"/>
</dbReference>
<dbReference type="AlphaFoldDB" id="A0A6B3NAW6"/>
<feature type="domain" description="Cas10/Cmr2 second palm" evidence="5">
    <location>
        <begin position="743"/>
        <end position="925"/>
    </location>
</feature>